<dbReference type="PROSITE" id="PS50853">
    <property type="entry name" value="FN3"/>
    <property type="match status" value="1"/>
</dbReference>
<keyword evidence="1" id="KW-0677">Repeat</keyword>
<dbReference type="Gene3D" id="2.60.40.10">
    <property type="entry name" value="Immunoglobulins"/>
    <property type="match status" value="4"/>
</dbReference>
<feature type="transmembrane region" description="Helical" evidence="3">
    <location>
        <begin position="721"/>
        <end position="744"/>
    </location>
</feature>
<dbReference type="InterPro" id="IPR013783">
    <property type="entry name" value="Ig-like_fold"/>
</dbReference>
<feature type="domain" description="Fibronectin type-III" evidence="4">
    <location>
        <begin position="620"/>
        <end position="715"/>
    </location>
</feature>
<proteinExistence type="predicted"/>
<dbReference type="CDD" id="cd00063">
    <property type="entry name" value="FN3"/>
    <property type="match status" value="1"/>
</dbReference>
<organism evidence="5 6">
    <name type="scientific">Merluccius polli</name>
    <name type="common">Benguela hake</name>
    <name type="synonym">Merluccius cadenati</name>
    <dbReference type="NCBI Taxonomy" id="89951"/>
    <lineage>
        <taxon>Eukaryota</taxon>
        <taxon>Metazoa</taxon>
        <taxon>Chordata</taxon>
        <taxon>Craniata</taxon>
        <taxon>Vertebrata</taxon>
        <taxon>Euteleostomi</taxon>
        <taxon>Actinopterygii</taxon>
        <taxon>Neopterygii</taxon>
        <taxon>Teleostei</taxon>
        <taxon>Neoteleostei</taxon>
        <taxon>Acanthomorphata</taxon>
        <taxon>Zeiogadaria</taxon>
        <taxon>Gadariae</taxon>
        <taxon>Gadiformes</taxon>
        <taxon>Gadoidei</taxon>
        <taxon>Merlucciidae</taxon>
        <taxon>Merluccius</taxon>
    </lineage>
</organism>
<dbReference type="InterPro" id="IPR050991">
    <property type="entry name" value="ECM_Regulatory_Proteins"/>
</dbReference>
<dbReference type="SMART" id="SM00060">
    <property type="entry name" value="FN3"/>
    <property type="match status" value="3"/>
</dbReference>
<feature type="region of interest" description="Disordered" evidence="2">
    <location>
        <begin position="15"/>
        <end position="35"/>
    </location>
</feature>
<dbReference type="PANTHER" id="PTHR46708:SF2">
    <property type="entry name" value="FIBRONECTIN TYPE-III DOMAIN-CONTAINING PROTEIN"/>
    <property type="match status" value="1"/>
</dbReference>
<dbReference type="Pfam" id="PF00041">
    <property type="entry name" value="fn3"/>
    <property type="match status" value="1"/>
</dbReference>
<keyword evidence="3" id="KW-1133">Transmembrane helix</keyword>
<keyword evidence="3" id="KW-0812">Transmembrane</keyword>
<feature type="compositionally biased region" description="Polar residues" evidence="2">
    <location>
        <begin position="877"/>
        <end position="888"/>
    </location>
</feature>
<comment type="caution">
    <text evidence="5">The sequence shown here is derived from an EMBL/GenBank/DDBJ whole genome shotgun (WGS) entry which is preliminary data.</text>
</comment>
<dbReference type="InterPro" id="IPR036116">
    <property type="entry name" value="FN3_sf"/>
</dbReference>
<dbReference type="PANTHER" id="PTHR46708">
    <property type="entry name" value="TENASCIN"/>
    <property type="match status" value="1"/>
</dbReference>
<keyword evidence="3" id="KW-0472">Membrane</keyword>
<name>A0AA47NXR5_MERPO</name>
<evidence type="ECO:0000259" key="4">
    <source>
        <dbReference type="PROSITE" id="PS50853"/>
    </source>
</evidence>
<accession>A0AA47NXR5</accession>
<gene>
    <name evidence="5" type="primary">Csf3r</name>
    <name evidence="5" type="ORF">N1851_019324</name>
</gene>
<feature type="compositionally biased region" description="Acidic residues" evidence="2">
    <location>
        <begin position="836"/>
        <end position="847"/>
    </location>
</feature>
<keyword evidence="6" id="KW-1185">Reference proteome</keyword>
<evidence type="ECO:0000256" key="3">
    <source>
        <dbReference type="SAM" id="Phobius"/>
    </source>
</evidence>
<evidence type="ECO:0000256" key="2">
    <source>
        <dbReference type="SAM" id="MobiDB-lite"/>
    </source>
</evidence>
<evidence type="ECO:0000313" key="5">
    <source>
        <dbReference type="EMBL" id="KAK0142741.1"/>
    </source>
</evidence>
<dbReference type="AlphaFoldDB" id="A0AA47NXR5"/>
<dbReference type="EMBL" id="JAOPHQ010003487">
    <property type="protein sequence ID" value="KAK0142741.1"/>
    <property type="molecule type" value="Genomic_DNA"/>
</dbReference>
<evidence type="ECO:0000256" key="1">
    <source>
        <dbReference type="ARBA" id="ARBA00022737"/>
    </source>
</evidence>
<feature type="region of interest" description="Disordered" evidence="2">
    <location>
        <begin position="796"/>
        <end position="908"/>
    </location>
</feature>
<protein>
    <submittedName>
        <fullName evidence="5">Granulocyte colony-stimulating factor receptor</fullName>
    </submittedName>
</protein>
<dbReference type="InterPro" id="IPR003961">
    <property type="entry name" value="FN3_dom"/>
</dbReference>
<dbReference type="Proteomes" id="UP001174136">
    <property type="component" value="Unassembled WGS sequence"/>
</dbReference>
<dbReference type="SUPFAM" id="SSF49265">
    <property type="entry name" value="Fibronectin type III"/>
    <property type="match status" value="2"/>
</dbReference>
<keyword evidence="5" id="KW-0675">Receptor</keyword>
<sequence>MTVLPRMASAGNRSGAAAFCRGNRRRRSSRTPPPTAAAAAMITGADIDTRLSDFASTVSPAKSTFYRTKINSSASNPRKLFSIGRLAAEIGTKKIFKKKRASKYNAFCRVETSDSDLRLDLGPITGIMYLLAVLLILAETQAISEAQEERKKKKSCAVFTNYQYVQFGSEVQVTCLSSCRPGTSYWTVNNQKVADRLSQSFNSSYAVLSLERFTYQSAVIQCHSSSSGLVLDGTTIKTYTKPSNVSCLLQATSTGGFPKMVCNWEHKMSSSLAITYIVNRTCDHCSYRKTGNCSSRITSCVFKDLPALSSNFSVIVRANSRTWAVDSDTYSFDPFHIWVLAPPEIQVTALVSHLLVSWNQTKAISNTINCQVQFIKQTVKDSMTHKEERVEVTIEGIESCVVYTVSARCASDGSPWSNWSPKQTVMSMLNPKTFKFNLWRKVVQQKSNGVREVKVMWTEIPQTCKEEYKHYVNTRRYTLVSASSNDMGSVCTPSSCFVSVAHEAHVIRLSIFQNKLSFANETVYVPAVGETLPQVSHILVSAHNGIIQASWQAPLQNVSGYIVDWTYDGNTYFWKRSNSTDTKLYDLEDFRLYNITVTPVFDDKTGHGKEAPQVCSRTRVPQAISISELQPKDTRADVRWDIEAKDKCSTTVAYFIVFYRQTDRDLLYNISVNCTQRNAVLEKLKPSTKYRVNVMAKGHTGNISSTERHFETQKQDPVLRLVLSICAAVVFLGLFILGVCCVWYKTILGKIVPNPGLSSLALWSSQSHQKVAPQYSQPSEDETIFVRVHPCESDGATDCLVVPPPRLGDDSNTELASDETERVGSTPDCSSSTAGEDSELATEEVELSADQADLATRDSRDDDEDTPLQEYLEVLPLSQSSPYHSQNAAPPPAPKSGKDCRRLAGKKHSSMYVSLDMFREGPDRG</sequence>
<reference evidence="5" key="1">
    <citation type="journal article" date="2023" name="Front. Mar. Sci.">
        <title>A new Merluccius polli reference genome to investigate the effects of global change in West African waters.</title>
        <authorList>
            <person name="Mateo J.L."/>
            <person name="Blanco-Fernandez C."/>
            <person name="Garcia-Vazquez E."/>
            <person name="Machado-Schiaffino G."/>
        </authorList>
    </citation>
    <scope>NUCLEOTIDE SEQUENCE</scope>
    <source>
        <strain evidence="5">C29</strain>
        <tissue evidence="5">Fin</tissue>
    </source>
</reference>
<evidence type="ECO:0000313" key="6">
    <source>
        <dbReference type="Proteomes" id="UP001174136"/>
    </source>
</evidence>